<dbReference type="PRINTS" id="PR00973">
    <property type="entry name" value="RIBOSOMALS17"/>
</dbReference>
<dbReference type="CDD" id="cd00364">
    <property type="entry name" value="Ribosomal_uS17"/>
    <property type="match status" value="1"/>
</dbReference>
<comment type="subunit">
    <text evidence="6">Part of the 30S ribosomal subunit.</text>
</comment>
<proteinExistence type="inferred from homology"/>
<evidence type="ECO:0000256" key="3">
    <source>
        <dbReference type="ARBA" id="ARBA00022884"/>
    </source>
</evidence>
<dbReference type="SUPFAM" id="SSF50249">
    <property type="entry name" value="Nucleic acid-binding proteins"/>
    <property type="match status" value="1"/>
</dbReference>
<dbReference type="AlphaFoldDB" id="A0A937I499"/>
<protein>
    <recommendedName>
        <fullName evidence="6">Small ribosomal subunit protein uS17</fullName>
    </recommendedName>
</protein>
<dbReference type="EMBL" id="JADHQC010000011">
    <property type="protein sequence ID" value="MBL6811763.1"/>
    <property type="molecule type" value="Genomic_DNA"/>
</dbReference>
<gene>
    <name evidence="6 7" type="primary">rpsQ</name>
    <name evidence="7" type="ORF">ISQ63_02630</name>
</gene>
<reference evidence="7" key="1">
    <citation type="submission" date="2020-10" db="EMBL/GenBank/DDBJ databases">
        <title>Microbiome of the Black Sea water column analyzed by genome centric metagenomics.</title>
        <authorList>
            <person name="Cabello-Yeves P.J."/>
            <person name="Callieri C."/>
            <person name="Picazo A."/>
            <person name="Mehrshad M."/>
            <person name="Haro-Moreno J.M."/>
            <person name="Roda-Garcia J."/>
            <person name="Dzembekova N."/>
            <person name="Slabakova V."/>
            <person name="Slabakova N."/>
            <person name="Moncheva S."/>
            <person name="Rodriguez-Valera F."/>
        </authorList>
    </citation>
    <scope>NUCLEOTIDE SEQUENCE</scope>
    <source>
        <strain evidence="7">BS307-5m-G49</strain>
    </source>
</reference>
<name>A0A937I499_9GAMM</name>
<keyword evidence="5 6" id="KW-0687">Ribonucleoprotein</keyword>
<organism evidence="7 8">
    <name type="scientific">SAR86 cluster bacterium</name>
    <dbReference type="NCBI Taxonomy" id="2030880"/>
    <lineage>
        <taxon>Bacteria</taxon>
        <taxon>Pseudomonadati</taxon>
        <taxon>Pseudomonadota</taxon>
        <taxon>Gammaproteobacteria</taxon>
        <taxon>SAR86 cluster</taxon>
    </lineage>
</organism>
<evidence type="ECO:0000256" key="5">
    <source>
        <dbReference type="ARBA" id="ARBA00023274"/>
    </source>
</evidence>
<dbReference type="PANTHER" id="PTHR10744">
    <property type="entry name" value="40S RIBOSOMAL PROTEIN S11 FAMILY MEMBER"/>
    <property type="match status" value="1"/>
</dbReference>
<dbReference type="HAMAP" id="MF_01345_B">
    <property type="entry name" value="Ribosomal_uS17_B"/>
    <property type="match status" value="1"/>
</dbReference>
<comment type="function">
    <text evidence="6">One of the primary rRNA binding proteins, it binds specifically to the 5'-end of 16S ribosomal RNA.</text>
</comment>
<dbReference type="Gene3D" id="2.40.50.140">
    <property type="entry name" value="Nucleic acid-binding proteins"/>
    <property type="match status" value="1"/>
</dbReference>
<dbReference type="GO" id="GO:0006412">
    <property type="term" value="P:translation"/>
    <property type="evidence" value="ECO:0007669"/>
    <property type="project" value="UniProtKB-UniRule"/>
</dbReference>
<evidence type="ECO:0000256" key="1">
    <source>
        <dbReference type="ARBA" id="ARBA00010254"/>
    </source>
</evidence>
<keyword evidence="4 6" id="KW-0689">Ribosomal protein</keyword>
<comment type="caution">
    <text evidence="7">The sequence shown here is derived from an EMBL/GenBank/DDBJ whole genome shotgun (WGS) entry which is preliminary data.</text>
</comment>
<dbReference type="GO" id="GO:0003735">
    <property type="term" value="F:structural constituent of ribosome"/>
    <property type="evidence" value="ECO:0007669"/>
    <property type="project" value="InterPro"/>
</dbReference>
<evidence type="ECO:0000313" key="8">
    <source>
        <dbReference type="Proteomes" id="UP000744438"/>
    </source>
</evidence>
<dbReference type="NCBIfam" id="NF004123">
    <property type="entry name" value="PRK05610.1"/>
    <property type="match status" value="1"/>
</dbReference>
<dbReference type="GO" id="GO:0022627">
    <property type="term" value="C:cytosolic small ribosomal subunit"/>
    <property type="evidence" value="ECO:0007669"/>
    <property type="project" value="TreeGrafter"/>
</dbReference>
<evidence type="ECO:0000313" key="7">
    <source>
        <dbReference type="EMBL" id="MBL6811763.1"/>
    </source>
</evidence>
<dbReference type="PANTHER" id="PTHR10744:SF1">
    <property type="entry name" value="SMALL RIBOSOMAL SUBUNIT PROTEIN US17M"/>
    <property type="match status" value="1"/>
</dbReference>
<sequence length="87" mass="9790">MSEVIERTLVGSVVSISGNKSRVALIQRSVKHKTLGKIIKRSSKISFHDEDNSSNLGDKVKIMECKPYSKSKSWKLIEVLRVFEGVE</sequence>
<dbReference type="InterPro" id="IPR000266">
    <property type="entry name" value="Ribosomal_uS17"/>
</dbReference>
<evidence type="ECO:0000256" key="4">
    <source>
        <dbReference type="ARBA" id="ARBA00022980"/>
    </source>
</evidence>
<keyword evidence="3 6" id="KW-0694">RNA-binding</keyword>
<evidence type="ECO:0000256" key="6">
    <source>
        <dbReference type="HAMAP-Rule" id="MF_01345"/>
    </source>
</evidence>
<accession>A0A937I499</accession>
<dbReference type="Pfam" id="PF00366">
    <property type="entry name" value="Ribosomal_S17"/>
    <property type="match status" value="1"/>
</dbReference>
<dbReference type="InterPro" id="IPR012340">
    <property type="entry name" value="NA-bd_OB-fold"/>
</dbReference>
<keyword evidence="2 6" id="KW-0699">rRNA-binding</keyword>
<dbReference type="Proteomes" id="UP000744438">
    <property type="component" value="Unassembled WGS sequence"/>
</dbReference>
<evidence type="ECO:0000256" key="2">
    <source>
        <dbReference type="ARBA" id="ARBA00022730"/>
    </source>
</evidence>
<dbReference type="GO" id="GO:0019843">
    <property type="term" value="F:rRNA binding"/>
    <property type="evidence" value="ECO:0007669"/>
    <property type="project" value="UniProtKB-UniRule"/>
</dbReference>
<dbReference type="InterPro" id="IPR019984">
    <property type="entry name" value="Ribosomal_uS17_bact/chlr"/>
</dbReference>
<comment type="similarity">
    <text evidence="1 6">Belongs to the universal ribosomal protein uS17 family.</text>
</comment>